<evidence type="ECO:0000259" key="5">
    <source>
        <dbReference type="PROSITE" id="PS51123"/>
    </source>
</evidence>
<dbReference type="Proteomes" id="UP000248146">
    <property type="component" value="Unassembled WGS sequence"/>
</dbReference>
<organism evidence="6 7">
    <name type="scientific">Aquipseudomonas alcaligenes</name>
    <name type="common">Pseudomonas alcaligenes</name>
    <dbReference type="NCBI Taxonomy" id="43263"/>
    <lineage>
        <taxon>Bacteria</taxon>
        <taxon>Pseudomonadati</taxon>
        <taxon>Pseudomonadota</taxon>
        <taxon>Gammaproteobacteria</taxon>
        <taxon>Pseudomonadales</taxon>
        <taxon>Pseudomonadaceae</taxon>
        <taxon>Aquipseudomonas</taxon>
    </lineage>
</organism>
<feature type="compositionally biased region" description="Low complexity" evidence="2">
    <location>
        <begin position="277"/>
        <end position="309"/>
    </location>
</feature>
<reference evidence="6 7" key="1">
    <citation type="submission" date="2018-06" db="EMBL/GenBank/DDBJ databases">
        <title>Pseudomonas diversity within urban Lake Michigan freshwaters.</title>
        <authorList>
            <person name="Batrich M."/>
            <person name="Hatzopoulos T."/>
            <person name="Putonti C."/>
        </authorList>
    </citation>
    <scope>NUCLEOTIDE SEQUENCE [LARGE SCALE GENOMIC DNA]</scope>
    <source>
        <strain evidence="6 7">MB-090714</strain>
    </source>
</reference>
<sequence>MRNAFRLSALSCAFITAAGCSTQQVQGLKDSVNGVGKDYGMAILCGVGVLGGAAAGYALNGEKGAIAGGAVGGALGCALGYAWQSRLQELDRIAKEENLRITTEQLTVSSGATVSAVPKEAGLVTQIGDSGMFDTDSDQLTESGRRAVSKLAQMYAKPATGDQQSSAQRRLLVVGHSDVTGDAEYNQRLSERRARTVGRVLVQAGISPAAIYYQGAGSSRPIADNSDPLMRGQNRRVEIVELANEQALLMRAQAEAGNTKYLQYGTSPEVKPRLGMPSSAKSPATSSTAKGTQQQSAAASTADAGNSKASTRPDLKSKPSVDFAGQPAESFRWSMAKNIKPKSSGFELISTAHASEMPMVSCEADRPRNSGEVLSMADDKPLQRHATTDYLPGYNNRVWANTVNGHLVTVSPVSILRENAEVGRQPILQIVEHYDQNTKNKPQTLKAVANTYEGEDEVLYRVFAKGENASISCMDLVFSKGGAKVTDGVLFYAAGSEAYVAPYMPIPATK</sequence>
<keyword evidence="3" id="KW-1133">Transmembrane helix</keyword>
<keyword evidence="1 3" id="KW-0472">Membrane</keyword>
<feature type="region of interest" description="Disordered" evidence="2">
    <location>
        <begin position="265"/>
        <end position="323"/>
    </location>
</feature>
<comment type="caution">
    <text evidence="6">The sequence shown here is derived from an EMBL/GenBank/DDBJ whole genome shotgun (WGS) entry which is preliminary data.</text>
</comment>
<dbReference type="SUPFAM" id="SSF103088">
    <property type="entry name" value="OmpA-like"/>
    <property type="match status" value="1"/>
</dbReference>
<dbReference type="Gene3D" id="3.30.1330.60">
    <property type="entry name" value="OmpA-like domain"/>
    <property type="match status" value="1"/>
</dbReference>
<evidence type="ECO:0000256" key="1">
    <source>
        <dbReference type="PROSITE-ProRule" id="PRU00473"/>
    </source>
</evidence>
<dbReference type="InterPro" id="IPR036737">
    <property type="entry name" value="OmpA-like_sf"/>
</dbReference>
<dbReference type="CDD" id="cd07185">
    <property type="entry name" value="OmpA_C-like"/>
    <property type="match status" value="1"/>
</dbReference>
<dbReference type="OrthoDB" id="9805832at2"/>
<dbReference type="RefSeq" id="WP_110680739.1">
    <property type="nucleotide sequence ID" value="NZ_QJRX01000001.1"/>
</dbReference>
<evidence type="ECO:0000256" key="4">
    <source>
        <dbReference type="SAM" id="SignalP"/>
    </source>
</evidence>
<evidence type="ECO:0000256" key="3">
    <source>
        <dbReference type="SAM" id="Phobius"/>
    </source>
</evidence>
<evidence type="ECO:0000313" key="6">
    <source>
        <dbReference type="EMBL" id="PYC29598.1"/>
    </source>
</evidence>
<dbReference type="EMBL" id="QJRX01000001">
    <property type="protein sequence ID" value="PYC29598.1"/>
    <property type="molecule type" value="Genomic_DNA"/>
</dbReference>
<keyword evidence="4" id="KW-0732">Signal</keyword>
<feature type="chain" id="PRO_5015960731" evidence="4">
    <location>
        <begin position="23"/>
        <end position="510"/>
    </location>
</feature>
<proteinExistence type="predicted"/>
<accession>A0A2V4LCY9</accession>
<dbReference type="GO" id="GO:0016020">
    <property type="term" value="C:membrane"/>
    <property type="evidence" value="ECO:0007669"/>
    <property type="project" value="UniProtKB-UniRule"/>
</dbReference>
<protein>
    <submittedName>
        <fullName evidence="6">Porin</fullName>
    </submittedName>
</protein>
<name>A0A2V4LCY9_AQUAC</name>
<dbReference type="PROSITE" id="PS51123">
    <property type="entry name" value="OMPA_2"/>
    <property type="match status" value="1"/>
</dbReference>
<dbReference type="AlphaFoldDB" id="A0A2V4LCY9"/>
<feature type="transmembrane region" description="Helical" evidence="3">
    <location>
        <begin position="66"/>
        <end position="83"/>
    </location>
</feature>
<dbReference type="InterPro" id="IPR050330">
    <property type="entry name" value="Bact_OuterMem_StrucFunc"/>
</dbReference>
<evidence type="ECO:0000313" key="7">
    <source>
        <dbReference type="Proteomes" id="UP000248146"/>
    </source>
</evidence>
<feature type="signal peptide" evidence="4">
    <location>
        <begin position="1"/>
        <end position="22"/>
    </location>
</feature>
<dbReference type="PANTHER" id="PTHR30329">
    <property type="entry name" value="STATOR ELEMENT OF FLAGELLAR MOTOR COMPLEX"/>
    <property type="match status" value="1"/>
</dbReference>
<feature type="domain" description="OmpA-like" evidence="5">
    <location>
        <begin position="120"/>
        <end position="245"/>
    </location>
</feature>
<evidence type="ECO:0000256" key="2">
    <source>
        <dbReference type="SAM" id="MobiDB-lite"/>
    </source>
</evidence>
<keyword evidence="3" id="KW-0812">Transmembrane</keyword>
<dbReference type="PROSITE" id="PS51257">
    <property type="entry name" value="PROKAR_LIPOPROTEIN"/>
    <property type="match status" value="1"/>
</dbReference>
<dbReference type="PANTHER" id="PTHR30329:SF21">
    <property type="entry name" value="LIPOPROTEIN YIAD-RELATED"/>
    <property type="match status" value="1"/>
</dbReference>
<feature type="transmembrane region" description="Helical" evidence="3">
    <location>
        <begin position="39"/>
        <end position="59"/>
    </location>
</feature>
<dbReference type="InterPro" id="IPR006665">
    <property type="entry name" value="OmpA-like"/>
</dbReference>
<gene>
    <name evidence="6" type="ORF">DMO17_02565</name>
</gene>
<dbReference type="Pfam" id="PF00691">
    <property type="entry name" value="OmpA"/>
    <property type="match status" value="1"/>
</dbReference>